<feature type="region of interest" description="Disordered" evidence="1">
    <location>
        <begin position="121"/>
        <end position="140"/>
    </location>
</feature>
<dbReference type="PANTHER" id="PTHR45168:SF3">
    <property type="entry name" value="DNAJ HEAT SHOCK PROTEIN FAMILY (HSP40) MEMBER B2"/>
    <property type="match status" value="1"/>
</dbReference>
<dbReference type="GO" id="GO:0030544">
    <property type="term" value="F:Hsp70 protein binding"/>
    <property type="evidence" value="ECO:0007669"/>
    <property type="project" value="InterPro"/>
</dbReference>
<dbReference type="InterPro" id="IPR036869">
    <property type="entry name" value="J_dom_sf"/>
</dbReference>
<sequence>MDYYGILEVERDAPTSEIKKSYRKLALKWHPDKNPENRAEAEEMFKKIAEAYEVLSDSEKRKRYDKYGADGVSGEFPDFSSGFSGFDRHFSMGHASRIFEEFFGTDNIFDIFSSIGEFPGFRESSRSSRGFSRSRSSRNSPFDDLHSQIFSNFGLSGSGFGGMQSFSSSSFSSGLGFQGGVSRSVSTSTSVINGRVITRTKTTERMADGTVRETVQEIEEDGRGNRVIRNSDSSSSGASRMLRQGRSQDLSDGISLSMGNLHRTRSHRQNKGHHF</sequence>
<evidence type="ECO:0000256" key="1">
    <source>
        <dbReference type="SAM" id="MobiDB-lite"/>
    </source>
</evidence>
<reference evidence="3" key="1">
    <citation type="submission" date="2022-10" db="EMBL/GenBank/DDBJ databases">
        <title>Adaptive evolution leads to modifications in subtelomeric GC content in a zoonotic Cryptosporidium species.</title>
        <authorList>
            <person name="Li J."/>
            <person name="Feng Y."/>
            <person name="Xiao L."/>
        </authorList>
    </citation>
    <scope>NUCLEOTIDE SEQUENCE</scope>
    <source>
        <strain evidence="3">33844</strain>
    </source>
</reference>
<gene>
    <name evidence="3" type="ORF">OJ253_340</name>
</gene>
<dbReference type="PRINTS" id="PR00625">
    <property type="entry name" value="JDOMAIN"/>
</dbReference>
<feature type="compositionally biased region" description="Basic residues" evidence="1">
    <location>
        <begin position="262"/>
        <end position="275"/>
    </location>
</feature>
<dbReference type="EMBL" id="JAPCXC010000004">
    <property type="protein sequence ID" value="KAJ1613140.1"/>
    <property type="molecule type" value="Genomic_DNA"/>
</dbReference>
<accession>A0A9D5DLD7</accession>
<feature type="region of interest" description="Disordered" evidence="1">
    <location>
        <begin position="220"/>
        <end position="275"/>
    </location>
</feature>
<dbReference type="Pfam" id="PF00226">
    <property type="entry name" value="DnaJ"/>
    <property type="match status" value="1"/>
</dbReference>
<dbReference type="PANTHER" id="PTHR45168">
    <property type="entry name" value="DNAJ HOMOLOG SUBFAMILY B MEMBER 2"/>
    <property type="match status" value="1"/>
</dbReference>
<name>A0A9D5DLD7_9CRYT</name>
<evidence type="ECO:0000259" key="2">
    <source>
        <dbReference type="PROSITE" id="PS50076"/>
    </source>
</evidence>
<dbReference type="PROSITE" id="PS00636">
    <property type="entry name" value="DNAJ_1"/>
    <property type="match status" value="1"/>
</dbReference>
<dbReference type="InterPro" id="IPR018253">
    <property type="entry name" value="DnaJ_domain_CS"/>
</dbReference>
<proteinExistence type="predicted"/>
<comment type="caution">
    <text evidence="3">The sequence shown here is derived from an EMBL/GenBank/DDBJ whole genome shotgun (WGS) entry which is preliminary data.</text>
</comment>
<dbReference type="Proteomes" id="UP001067231">
    <property type="component" value="Unassembled WGS sequence"/>
</dbReference>
<dbReference type="Gene3D" id="1.10.287.110">
    <property type="entry name" value="DnaJ domain"/>
    <property type="match status" value="1"/>
</dbReference>
<evidence type="ECO:0000313" key="3">
    <source>
        <dbReference type="EMBL" id="KAJ1613140.1"/>
    </source>
</evidence>
<dbReference type="SUPFAM" id="SSF46565">
    <property type="entry name" value="Chaperone J-domain"/>
    <property type="match status" value="1"/>
</dbReference>
<dbReference type="GO" id="GO:0051082">
    <property type="term" value="F:unfolded protein binding"/>
    <property type="evidence" value="ECO:0007669"/>
    <property type="project" value="InterPro"/>
</dbReference>
<dbReference type="PROSITE" id="PS50076">
    <property type="entry name" value="DNAJ_2"/>
    <property type="match status" value="1"/>
</dbReference>
<keyword evidence="3" id="KW-0346">Stress response</keyword>
<dbReference type="InterPro" id="IPR043183">
    <property type="entry name" value="DNJB2/6-like"/>
</dbReference>
<feature type="domain" description="J" evidence="2">
    <location>
        <begin position="2"/>
        <end position="68"/>
    </location>
</feature>
<dbReference type="InterPro" id="IPR001623">
    <property type="entry name" value="DnaJ_domain"/>
</dbReference>
<dbReference type="AlphaFoldDB" id="A0A9D5DLD7"/>
<dbReference type="CDD" id="cd06257">
    <property type="entry name" value="DnaJ"/>
    <property type="match status" value="1"/>
</dbReference>
<organism evidence="3">
    <name type="scientific">Cryptosporidium canis</name>
    <dbReference type="NCBI Taxonomy" id="195482"/>
    <lineage>
        <taxon>Eukaryota</taxon>
        <taxon>Sar</taxon>
        <taxon>Alveolata</taxon>
        <taxon>Apicomplexa</taxon>
        <taxon>Conoidasida</taxon>
        <taxon>Coccidia</taxon>
        <taxon>Eucoccidiorida</taxon>
        <taxon>Eimeriorina</taxon>
        <taxon>Cryptosporidiidae</taxon>
        <taxon>Cryptosporidium</taxon>
    </lineage>
</organism>
<dbReference type="OrthoDB" id="10250354at2759"/>
<protein>
    <submittedName>
        <fullName evidence="3">Heat shock protein</fullName>
    </submittedName>
</protein>
<dbReference type="SMART" id="SM00271">
    <property type="entry name" value="DnaJ"/>
    <property type="match status" value="1"/>
</dbReference>